<evidence type="ECO:0000313" key="1">
    <source>
        <dbReference type="EMBL" id="KAJ2978110.1"/>
    </source>
</evidence>
<sequence length="257" mass="28764">MRKRLCDVIDGPERNSARPQQAGRDSVRWPRRVANLSTRTLRLRGAPRNRQRVVWREDVVDNEGAGKKKSKICCIYHKPRRFDESSSSDDSSDSDSSCDGRRPRRCRDHDHDHDHGEHADGAGGGMATRDAQGSSVVHQVDSDSDDVNAYERMPRRKPKKNKHVPHNPPTNCTSCNSDDLPGSDLPASCQQLSLCSFCYKSTALGLSFRVYGIALEINRLSTGSRLCLFLSQPDLDRLQFESGPELSTVHSSSDCLW</sequence>
<accession>A0ACC1NFL2</accession>
<protein>
    <submittedName>
        <fullName evidence="1">Uncharacterized protein</fullName>
    </submittedName>
</protein>
<comment type="caution">
    <text evidence="1">The sequence shown here is derived from an EMBL/GenBank/DDBJ whole genome shotgun (WGS) entry which is preliminary data.</text>
</comment>
<keyword evidence="2" id="KW-1185">Reference proteome</keyword>
<proteinExistence type="predicted"/>
<organism evidence="1 2">
    <name type="scientific">Trametes sanguinea</name>
    <dbReference type="NCBI Taxonomy" id="158606"/>
    <lineage>
        <taxon>Eukaryota</taxon>
        <taxon>Fungi</taxon>
        <taxon>Dikarya</taxon>
        <taxon>Basidiomycota</taxon>
        <taxon>Agaricomycotina</taxon>
        <taxon>Agaricomycetes</taxon>
        <taxon>Polyporales</taxon>
        <taxon>Polyporaceae</taxon>
        <taxon>Trametes</taxon>
    </lineage>
</organism>
<reference evidence="1" key="1">
    <citation type="submission" date="2022-08" db="EMBL/GenBank/DDBJ databases">
        <title>Genome Sequence of Pycnoporus sanguineus.</title>
        <authorList>
            <person name="Buettner E."/>
        </authorList>
    </citation>
    <scope>NUCLEOTIDE SEQUENCE</scope>
    <source>
        <strain evidence="1">CG-C14</strain>
    </source>
</reference>
<gene>
    <name evidence="1" type="ORF">NUW54_g11333</name>
</gene>
<dbReference type="EMBL" id="JANSHE010004384">
    <property type="protein sequence ID" value="KAJ2978110.1"/>
    <property type="molecule type" value="Genomic_DNA"/>
</dbReference>
<name>A0ACC1NFL2_9APHY</name>
<dbReference type="Proteomes" id="UP001144978">
    <property type="component" value="Unassembled WGS sequence"/>
</dbReference>
<evidence type="ECO:0000313" key="2">
    <source>
        <dbReference type="Proteomes" id="UP001144978"/>
    </source>
</evidence>